<dbReference type="InterPro" id="IPR000719">
    <property type="entry name" value="Prot_kinase_dom"/>
</dbReference>
<evidence type="ECO:0000256" key="6">
    <source>
        <dbReference type="ARBA" id="ARBA00022777"/>
    </source>
</evidence>
<evidence type="ECO:0000256" key="9">
    <source>
        <dbReference type="ARBA" id="ARBA00048679"/>
    </source>
</evidence>
<dbReference type="CDD" id="cd14335">
    <property type="entry name" value="UBA_SnRK1_plant"/>
    <property type="match status" value="1"/>
</dbReference>
<dbReference type="GO" id="GO:0035556">
    <property type="term" value="P:intracellular signal transduction"/>
    <property type="evidence" value="ECO:0000318"/>
    <property type="project" value="GO_Central"/>
</dbReference>
<dbReference type="OMA" id="HIHPNEP"/>
<dbReference type="InterPro" id="IPR032270">
    <property type="entry name" value="AMPK_C"/>
</dbReference>
<dbReference type="InterPro" id="IPR011009">
    <property type="entry name" value="Kinase-like_dom_sf"/>
</dbReference>
<evidence type="ECO:0000256" key="10">
    <source>
        <dbReference type="PROSITE-ProRule" id="PRU10141"/>
    </source>
</evidence>
<dbReference type="InterPro" id="IPR015940">
    <property type="entry name" value="UBA"/>
</dbReference>
<dbReference type="PROSITE" id="PS50032">
    <property type="entry name" value="KA1"/>
    <property type="match status" value="1"/>
</dbReference>
<dbReference type="Pfam" id="PF00069">
    <property type="entry name" value="Pkinase"/>
    <property type="match status" value="1"/>
</dbReference>
<evidence type="ECO:0000256" key="5">
    <source>
        <dbReference type="ARBA" id="ARBA00022741"/>
    </source>
</evidence>
<dbReference type="GO" id="GO:0004674">
    <property type="term" value="F:protein serine/threonine kinase activity"/>
    <property type="evidence" value="ECO:0000318"/>
    <property type="project" value="GO_Central"/>
</dbReference>
<dbReference type="Pfam" id="PF16579">
    <property type="entry name" value="AdenylateSensor"/>
    <property type="match status" value="1"/>
</dbReference>
<dbReference type="PANTHER" id="PTHR24346">
    <property type="entry name" value="MAP/MICROTUBULE AFFINITY-REGULATING KINASE"/>
    <property type="match status" value="1"/>
</dbReference>
<accession>A0A1Y1INE1</accession>
<dbReference type="PROSITE" id="PS00108">
    <property type="entry name" value="PROTEIN_KINASE_ST"/>
    <property type="match status" value="1"/>
</dbReference>
<dbReference type="PROSITE" id="PS50011">
    <property type="entry name" value="PROTEIN_KINASE_DOM"/>
    <property type="match status" value="1"/>
</dbReference>
<dbReference type="AlphaFoldDB" id="A0A1Y1INE1"/>
<sequence>MAAPASNPGTAVPAGQGLENILPNYRLGKTLGIGSFGKVKVAEHVLTGHKVAIKILNRRKIKAMDMEEKVRREIKILRLFMHPHIIRLYEVIETQQDIYVVMEYVKSGELFDYIVEKGRLLEDEARRFFQQIISGVEYCHRNMVVHRDLKPENLLLDSKCNVKIADFGLSNVMRDGHFLKTSCGSPNYAAPEVISGRLYAGPEVDVWSCGVILYALLCGSLPFDDENIPNLFKKIKGGIYTLPSHLSHGARDLIPRMLLVDPMKRVTIPEIRQHPWFQAHLPRYLAVPPPDTAAQAKRIDPEILEAVVRMGFDRATTIESLRRREHNKATVAYYLMVDNRRRISSGYLGAEFLEARESLSAAPSPSDPMSSTAVGRPGAHFGGHASMLGGPGRRTLPSPSVMQHRVVADRKWALGLQVRAHPTDIMAEVFRALRELGINWKKSAQYNVKCRWAAPYVEHSAHGGGSGDAHMLLGSSPPHADGQPPTLLDGLEGAAEARLIKFEIQLYKLREEKYVLDFQKLTGPQFLYLDLVGNVLSEVRLH</sequence>
<dbReference type="SUPFAM" id="SSF56112">
    <property type="entry name" value="Protein kinase-like (PK-like)"/>
    <property type="match status" value="1"/>
</dbReference>
<dbReference type="OrthoDB" id="193931at2759"/>
<dbReference type="SUPFAM" id="SSF103243">
    <property type="entry name" value="KA1-like"/>
    <property type="match status" value="1"/>
</dbReference>
<feature type="binding site" evidence="10">
    <location>
        <position position="54"/>
    </location>
    <ligand>
        <name>ATP</name>
        <dbReference type="ChEBI" id="CHEBI:30616"/>
    </ligand>
</feature>
<dbReference type="FunFam" id="3.30.200.20:FF:000236">
    <property type="entry name" value="Non-specific serine/threonine protein kinase"/>
    <property type="match status" value="1"/>
</dbReference>
<keyword evidence="5 10" id="KW-0547">Nucleotide-binding</keyword>
<dbReference type="CDD" id="cd12122">
    <property type="entry name" value="AMPKA_C"/>
    <property type="match status" value="1"/>
</dbReference>
<dbReference type="EMBL" id="DF237771">
    <property type="protein sequence ID" value="GAQ91632.1"/>
    <property type="molecule type" value="Genomic_DNA"/>
</dbReference>
<evidence type="ECO:0000256" key="7">
    <source>
        <dbReference type="ARBA" id="ARBA00022840"/>
    </source>
</evidence>
<proteinExistence type="inferred from homology"/>
<evidence type="ECO:0000259" key="11">
    <source>
        <dbReference type="PROSITE" id="PS50011"/>
    </source>
</evidence>
<dbReference type="PANTHER" id="PTHR24346:SF82">
    <property type="entry name" value="KP78A-RELATED"/>
    <property type="match status" value="1"/>
</dbReference>
<feature type="domain" description="Protein kinase" evidence="11">
    <location>
        <begin position="25"/>
        <end position="277"/>
    </location>
</feature>
<reference evidence="14 15" key="1">
    <citation type="journal article" date="2014" name="Nat. Commun.">
        <title>Klebsormidium flaccidum genome reveals primary factors for plant terrestrial adaptation.</title>
        <authorList>
            <person name="Hori K."/>
            <person name="Maruyama F."/>
            <person name="Fujisawa T."/>
            <person name="Togashi T."/>
            <person name="Yamamoto N."/>
            <person name="Seo M."/>
            <person name="Sato S."/>
            <person name="Yamada T."/>
            <person name="Mori H."/>
            <person name="Tajima N."/>
            <person name="Moriyama T."/>
            <person name="Ikeuchi M."/>
            <person name="Watanabe M."/>
            <person name="Wada H."/>
            <person name="Kobayashi K."/>
            <person name="Saito M."/>
            <person name="Masuda T."/>
            <person name="Sasaki-Sekimoto Y."/>
            <person name="Mashiguchi K."/>
            <person name="Awai K."/>
            <person name="Shimojima M."/>
            <person name="Masuda S."/>
            <person name="Iwai M."/>
            <person name="Nobusawa T."/>
            <person name="Narise T."/>
            <person name="Kondo S."/>
            <person name="Saito H."/>
            <person name="Sato R."/>
            <person name="Murakawa M."/>
            <person name="Ihara Y."/>
            <person name="Oshima-Yamada Y."/>
            <person name="Ohtaka K."/>
            <person name="Satoh M."/>
            <person name="Sonobe K."/>
            <person name="Ishii M."/>
            <person name="Ohtani R."/>
            <person name="Kanamori-Sato M."/>
            <person name="Honoki R."/>
            <person name="Miyazaki D."/>
            <person name="Mochizuki H."/>
            <person name="Umetsu J."/>
            <person name="Higashi K."/>
            <person name="Shibata D."/>
            <person name="Kamiya Y."/>
            <person name="Sato N."/>
            <person name="Nakamura Y."/>
            <person name="Tabata S."/>
            <person name="Ida S."/>
            <person name="Kurokawa K."/>
            <person name="Ohta H."/>
        </authorList>
    </citation>
    <scope>NUCLEOTIDE SEQUENCE [LARGE SCALE GENOMIC DNA]</scope>
    <source>
        <strain evidence="14 15">NIES-2285</strain>
    </source>
</reference>
<dbReference type="FunFam" id="1.10.510.10:FF:000204">
    <property type="entry name" value="Non-specific serine/threonine protein kinase"/>
    <property type="match status" value="1"/>
</dbReference>
<dbReference type="CDD" id="cd14079">
    <property type="entry name" value="STKc_AMPK_alpha"/>
    <property type="match status" value="1"/>
</dbReference>
<evidence type="ECO:0000259" key="13">
    <source>
        <dbReference type="PROSITE" id="PS50032"/>
    </source>
</evidence>
<keyword evidence="3" id="KW-0723">Serine/threonine-protein kinase</keyword>
<dbReference type="GO" id="GO:0005524">
    <property type="term" value="F:ATP binding"/>
    <property type="evidence" value="ECO:0007669"/>
    <property type="project" value="UniProtKB-UniRule"/>
</dbReference>
<dbReference type="PROSITE" id="PS50030">
    <property type="entry name" value="UBA"/>
    <property type="match status" value="1"/>
</dbReference>
<feature type="domain" description="KA1" evidence="13">
    <location>
        <begin position="493"/>
        <end position="541"/>
    </location>
</feature>
<evidence type="ECO:0000256" key="1">
    <source>
        <dbReference type="ARBA" id="ARBA00006234"/>
    </source>
</evidence>
<evidence type="ECO:0000313" key="14">
    <source>
        <dbReference type="EMBL" id="GAQ91632.1"/>
    </source>
</evidence>
<dbReference type="EC" id="2.7.11.1" evidence="2"/>
<dbReference type="SMART" id="SM00220">
    <property type="entry name" value="S_TKc"/>
    <property type="match status" value="1"/>
</dbReference>
<organism evidence="14 15">
    <name type="scientific">Klebsormidium nitens</name>
    <name type="common">Green alga</name>
    <name type="synonym">Ulothrix nitens</name>
    <dbReference type="NCBI Taxonomy" id="105231"/>
    <lineage>
        <taxon>Eukaryota</taxon>
        <taxon>Viridiplantae</taxon>
        <taxon>Streptophyta</taxon>
        <taxon>Klebsormidiophyceae</taxon>
        <taxon>Klebsormidiales</taxon>
        <taxon>Klebsormidiaceae</taxon>
        <taxon>Klebsormidium</taxon>
    </lineage>
</organism>
<dbReference type="STRING" id="105231.A0A1Y1INE1"/>
<protein>
    <recommendedName>
        <fullName evidence="2">non-specific serine/threonine protein kinase</fullName>
        <ecNumber evidence="2">2.7.11.1</ecNumber>
    </recommendedName>
</protein>
<evidence type="ECO:0000313" key="15">
    <source>
        <dbReference type="Proteomes" id="UP000054558"/>
    </source>
</evidence>
<dbReference type="Gene3D" id="3.30.310.80">
    <property type="entry name" value="Kinase associated domain 1, KA1"/>
    <property type="match status" value="1"/>
</dbReference>
<dbReference type="InterPro" id="IPR028375">
    <property type="entry name" value="KA1/Ssp2_C"/>
</dbReference>
<dbReference type="InterPro" id="IPR008271">
    <property type="entry name" value="Ser/Thr_kinase_AS"/>
</dbReference>
<comment type="similarity">
    <text evidence="1">Belongs to the protein kinase superfamily. CAMK Ser/Thr protein kinase family. SNF1 subfamily.</text>
</comment>
<keyword evidence="15" id="KW-1185">Reference proteome</keyword>
<comment type="catalytic activity">
    <reaction evidence="8">
        <text>L-threonyl-[protein] + ATP = O-phospho-L-threonyl-[protein] + ADP + H(+)</text>
        <dbReference type="Rhea" id="RHEA:46608"/>
        <dbReference type="Rhea" id="RHEA-COMP:11060"/>
        <dbReference type="Rhea" id="RHEA-COMP:11605"/>
        <dbReference type="ChEBI" id="CHEBI:15378"/>
        <dbReference type="ChEBI" id="CHEBI:30013"/>
        <dbReference type="ChEBI" id="CHEBI:30616"/>
        <dbReference type="ChEBI" id="CHEBI:61977"/>
        <dbReference type="ChEBI" id="CHEBI:456216"/>
        <dbReference type="EC" id="2.7.11.1"/>
    </reaction>
</comment>
<dbReference type="InterPro" id="IPR001772">
    <property type="entry name" value="KA1_dom"/>
</dbReference>
<comment type="catalytic activity">
    <reaction evidence="9">
        <text>L-seryl-[protein] + ATP = O-phospho-L-seryl-[protein] + ADP + H(+)</text>
        <dbReference type="Rhea" id="RHEA:17989"/>
        <dbReference type="Rhea" id="RHEA-COMP:9863"/>
        <dbReference type="Rhea" id="RHEA-COMP:11604"/>
        <dbReference type="ChEBI" id="CHEBI:15378"/>
        <dbReference type="ChEBI" id="CHEBI:29999"/>
        <dbReference type="ChEBI" id="CHEBI:30616"/>
        <dbReference type="ChEBI" id="CHEBI:83421"/>
        <dbReference type="ChEBI" id="CHEBI:456216"/>
        <dbReference type="EC" id="2.7.11.1"/>
    </reaction>
</comment>
<evidence type="ECO:0000259" key="12">
    <source>
        <dbReference type="PROSITE" id="PS50030"/>
    </source>
</evidence>
<keyword evidence="7 10" id="KW-0067">ATP-binding</keyword>
<gene>
    <name evidence="14" type="ORF">KFL_008220030</name>
</gene>
<evidence type="ECO:0000256" key="2">
    <source>
        <dbReference type="ARBA" id="ARBA00012513"/>
    </source>
</evidence>
<evidence type="ECO:0000256" key="4">
    <source>
        <dbReference type="ARBA" id="ARBA00022679"/>
    </source>
</evidence>
<feature type="domain" description="UBA" evidence="12">
    <location>
        <begin position="298"/>
        <end position="338"/>
    </location>
</feature>
<evidence type="ECO:0000256" key="8">
    <source>
        <dbReference type="ARBA" id="ARBA00047899"/>
    </source>
</evidence>
<dbReference type="GO" id="GO:0106310">
    <property type="term" value="F:protein serine kinase activity"/>
    <property type="evidence" value="ECO:0007669"/>
    <property type="project" value="RHEA"/>
</dbReference>
<dbReference type="GO" id="GO:0005737">
    <property type="term" value="C:cytoplasm"/>
    <property type="evidence" value="ECO:0000318"/>
    <property type="project" value="GO_Central"/>
</dbReference>
<dbReference type="PROSITE" id="PS00107">
    <property type="entry name" value="PROTEIN_KINASE_ATP"/>
    <property type="match status" value="1"/>
</dbReference>
<evidence type="ECO:0000256" key="3">
    <source>
        <dbReference type="ARBA" id="ARBA00022527"/>
    </source>
</evidence>
<dbReference type="InterPro" id="IPR017441">
    <property type="entry name" value="Protein_kinase_ATP_BS"/>
</dbReference>
<name>A0A1Y1INE1_KLENI</name>
<dbReference type="Pfam" id="PF02149">
    <property type="entry name" value="KA1"/>
    <property type="match status" value="1"/>
</dbReference>
<dbReference type="Proteomes" id="UP000054558">
    <property type="component" value="Unassembled WGS sequence"/>
</dbReference>
<keyword evidence="4" id="KW-0808">Transferase</keyword>
<dbReference type="Gene3D" id="1.10.510.10">
    <property type="entry name" value="Transferase(Phosphotransferase) domain 1"/>
    <property type="match status" value="1"/>
</dbReference>
<keyword evidence="6 14" id="KW-0418">Kinase</keyword>